<sequence>MTADHWTQAVRQHLGLGRLLPLGGPGDGAWIAEPAAGAVLRRSVDDLPGLRLGALRLSLADTGTAYEAGVPAPPSALPPGPLRIVAECAAAPDEPLPGAAGRLRTALARAADSGLGLVVAEIDVRVTELLEPGATPASARREQPRTPEEKPPPGADTSGGGNGNGDAGRVADAARAVPGVARLTGALGGLGRPVHIEERAQGRQGEAALPRRHVRVELAVARGARALDVARAVREAVTTALPDRPTVAVLVTESAD</sequence>
<dbReference type="KEGG" id="sxn:IAG42_27615"/>
<evidence type="ECO:0000313" key="2">
    <source>
        <dbReference type="EMBL" id="QNS06984.1"/>
    </source>
</evidence>
<proteinExistence type="predicted"/>
<evidence type="ECO:0000256" key="1">
    <source>
        <dbReference type="SAM" id="MobiDB-lite"/>
    </source>
</evidence>
<feature type="compositionally biased region" description="Basic and acidic residues" evidence="1">
    <location>
        <begin position="139"/>
        <end position="151"/>
    </location>
</feature>
<name>A0A7H1BE29_9ACTN</name>
<keyword evidence="3" id="KW-1185">Reference proteome</keyword>
<accession>A0A7H1BE29</accession>
<protein>
    <submittedName>
        <fullName evidence="2">Asp23/Gls24 family envelope stress response protein</fullName>
    </submittedName>
</protein>
<feature type="compositionally biased region" description="Gly residues" evidence="1">
    <location>
        <begin position="157"/>
        <end position="166"/>
    </location>
</feature>
<gene>
    <name evidence="2" type="ORF">IAG42_27615</name>
</gene>
<dbReference type="AlphaFoldDB" id="A0A7H1BE29"/>
<feature type="region of interest" description="Disordered" evidence="1">
    <location>
        <begin position="133"/>
        <end position="169"/>
    </location>
</feature>
<dbReference type="Proteomes" id="UP000516428">
    <property type="component" value="Chromosome"/>
</dbReference>
<dbReference type="RefSeq" id="WP_188339660.1">
    <property type="nucleotide sequence ID" value="NZ_CP061281.1"/>
</dbReference>
<dbReference type="EMBL" id="CP061281">
    <property type="protein sequence ID" value="QNS06984.1"/>
    <property type="molecule type" value="Genomic_DNA"/>
</dbReference>
<organism evidence="2 3">
    <name type="scientific">Streptomyces xanthii</name>
    <dbReference type="NCBI Taxonomy" id="2768069"/>
    <lineage>
        <taxon>Bacteria</taxon>
        <taxon>Bacillati</taxon>
        <taxon>Actinomycetota</taxon>
        <taxon>Actinomycetes</taxon>
        <taxon>Kitasatosporales</taxon>
        <taxon>Streptomycetaceae</taxon>
        <taxon>Streptomyces</taxon>
    </lineage>
</organism>
<reference evidence="2 3" key="1">
    <citation type="submission" date="2020-09" db="EMBL/GenBank/DDBJ databases">
        <title>A novel species.</title>
        <authorList>
            <person name="Gao J."/>
        </authorList>
    </citation>
    <scope>NUCLEOTIDE SEQUENCE [LARGE SCALE GENOMIC DNA]</scope>
    <source>
        <strain evidence="2 3">CRXT-Y-14</strain>
    </source>
</reference>
<evidence type="ECO:0000313" key="3">
    <source>
        <dbReference type="Proteomes" id="UP000516428"/>
    </source>
</evidence>